<evidence type="ECO:0000256" key="1">
    <source>
        <dbReference type="SAM" id="MobiDB-lite"/>
    </source>
</evidence>
<evidence type="ECO:0000256" key="2">
    <source>
        <dbReference type="SAM" id="Phobius"/>
    </source>
</evidence>
<dbReference type="WBParaSite" id="ASIM_0001539301-mRNA-1">
    <property type="protein sequence ID" value="ASIM_0001539301-mRNA-1"/>
    <property type="gene ID" value="ASIM_0001539301"/>
</dbReference>
<sequence length="172" mass="19791">MDVRSLKASTSEERQEHRICDHIDTQMPSASGTAKSTPIRSYGSNSQTRQTVYANSSFKRSSFRKHLGSMVLVESPTQEAPRKRLLRNPTQSIATRNRTSTKHGCWAVFVDLSKLCVFVAVCLTLILLLECFVYLIYLFFYRLPPIRTTSISERISVRFVQLFKHLYYDLTT</sequence>
<gene>
    <name evidence="3" type="ORF">ASIM_LOCUS14802</name>
</gene>
<protein>
    <submittedName>
        <fullName evidence="3 5">Uncharacterized protein</fullName>
    </submittedName>
</protein>
<evidence type="ECO:0000313" key="3">
    <source>
        <dbReference type="EMBL" id="VDK53393.1"/>
    </source>
</evidence>
<evidence type="ECO:0000313" key="5">
    <source>
        <dbReference type="WBParaSite" id="ASIM_0001539301-mRNA-1"/>
    </source>
</evidence>
<keyword evidence="2" id="KW-1133">Transmembrane helix</keyword>
<feature type="compositionally biased region" description="Polar residues" evidence="1">
    <location>
        <begin position="26"/>
        <end position="44"/>
    </location>
</feature>
<accession>A0A0M3K356</accession>
<feature type="compositionally biased region" description="Basic and acidic residues" evidence="1">
    <location>
        <begin position="1"/>
        <end position="24"/>
    </location>
</feature>
<organism evidence="5">
    <name type="scientific">Anisakis simplex</name>
    <name type="common">Herring worm</name>
    <dbReference type="NCBI Taxonomy" id="6269"/>
    <lineage>
        <taxon>Eukaryota</taxon>
        <taxon>Metazoa</taxon>
        <taxon>Ecdysozoa</taxon>
        <taxon>Nematoda</taxon>
        <taxon>Chromadorea</taxon>
        <taxon>Rhabditida</taxon>
        <taxon>Spirurina</taxon>
        <taxon>Ascaridomorpha</taxon>
        <taxon>Ascaridoidea</taxon>
        <taxon>Anisakidae</taxon>
        <taxon>Anisakis</taxon>
        <taxon>Anisakis simplex complex</taxon>
    </lineage>
</organism>
<dbReference type="EMBL" id="UYRR01031937">
    <property type="protein sequence ID" value="VDK53393.1"/>
    <property type="molecule type" value="Genomic_DNA"/>
</dbReference>
<keyword evidence="2" id="KW-0812">Transmembrane</keyword>
<keyword evidence="2" id="KW-0472">Membrane</keyword>
<dbReference type="AlphaFoldDB" id="A0A0M3K356"/>
<keyword evidence="4" id="KW-1185">Reference proteome</keyword>
<dbReference type="Proteomes" id="UP000267096">
    <property type="component" value="Unassembled WGS sequence"/>
</dbReference>
<feature type="transmembrane region" description="Helical" evidence="2">
    <location>
        <begin position="117"/>
        <end position="140"/>
    </location>
</feature>
<feature type="region of interest" description="Disordered" evidence="1">
    <location>
        <begin position="1"/>
        <end position="44"/>
    </location>
</feature>
<name>A0A0M3K356_ANISI</name>
<reference evidence="5" key="1">
    <citation type="submission" date="2017-02" db="UniProtKB">
        <authorList>
            <consortium name="WormBaseParasite"/>
        </authorList>
    </citation>
    <scope>IDENTIFICATION</scope>
</reference>
<evidence type="ECO:0000313" key="4">
    <source>
        <dbReference type="Proteomes" id="UP000267096"/>
    </source>
</evidence>
<reference evidence="3 4" key="2">
    <citation type="submission" date="2018-11" db="EMBL/GenBank/DDBJ databases">
        <authorList>
            <consortium name="Pathogen Informatics"/>
        </authorList>
    </citation>
    <scope>NUCLEOTIDE SEQUENCE [LARGE SCALE GENOMIC DNA]</scope>
</reference>
<proteinExistence type="predicted"/>